<dbReference type="RefSeq" id="WP_109794860.1">
    <property type="nucleotide sequence ID" value="NZ_PHIG01000052.1"/>
</dbReference>
<keyword evidence="2" id="KW-0472">Membrane</keyword>
<evidence type="ECO:0000256" key="1">
    <source>
        <dbReference type="SAM" id="MobiDB-lite"/>
    </source>
</evidence>
<organism evidence="3 4">
    <name type="scientific">Minwuia thermotolerans</name>
    <dbReference type="NCBI Taxonomy" id="2056226"/>
    <lineage>
        <taxon>Bacteria</taxon>
        <taxon>Pseudomonadati</taxon>
        <taxon>Pseudomonadota</taxon>
        <taxon>Alphaproteobacteria</taxon>
        <taxon>Minwuiales</taxon>
        <taxon>Minwuiaceae</taxon>
        <taxon>Minwuia</taxon>
    </lineage>
</organism>
<dbReference type="InterPro" id="IPR006837">
    <property type="entry name" value="Divergent_DAC"/>
</dbReference>
<sequence length="423" mass="44785">MAAHGRRPAAQTALLIVAPLLVLAYAGVIGWLWWAGPPEDAAAPEPIAETGEAATPPAAVKSGEESPAAEAPAVADSPAPEAPSPAPTPQPAPEPEPESEQPAPEPAPRPEPEHPAPQPQPQLEPEAAPRPAPEPMPEPEPAPKGVEEFERTPLPPAPDPELTDRGRYGPLPVRSPDGRVAWQAYGRPFEREAGQPVIAIVMSEVGLAEAATLSAIQDLPGEISLAFSPYSTRLDEWVPAARAAGHEVLIQVPMEPRNTAFDDPGDKALLSTNQPEVNVDRLHWVLSRAVGYVGVTNFMGSRMTVSPKDMQPILEAIGARGLLYVDARVTPASIAAKLSAELGVPSVANDRFIDVEAARGPIDRRLAQLEELALARGVAVGFAQPYPVTIERLRMWIPQMRKRGFLLAPVSAVVRVGGGENGG</sequence>
<evidence type="ECO:0000256" key="2">
    <source>
        <dbReference type="SAM" id="Phobius"/>
    </source>
</evidence>
<evidence type="ECO:0000313" key="3">
    <source>
        <dbReference type="EMBL" id="PJK27958.1"/>
    </source>
</evidence>
<feature type="compositionally biased region" description="Low complexity" evidence="1">
    <location>
        <begin position="40"/>
        <end position="79"/>
    </location>
</feature>
<feature type="transmembrane region" description="Helical" evidence="2">
    <location>
        <begin position="12"/>
        <end position="34"/>
    </location>
</feature>
<feature type="compositionally biased region" description="Pro residues" evidence="1">
    <location>
        <begin position="80"/>
        <end position="94"/>
    </location>
</feature>
<dbReference type="GO" id="GO:0005975">
    <property type="term" value="P:carbohydrate metabolic process"/>
    <property type="evidence" value="ECO:0007669"/>
    <property type="project" value="InterPro"/>
</dbReference>
<evidence type="ECO:0008006" key="5">
    <source>
        <dbReference type="Google" id="ProtNLM"/>
    </source>
</evidence>
<evidence type="ECO:0000313" key="4">
    <source>
        <dbReference type="Proteomes" id="UP000229498"/>
    </source>
</evidence>
<keyword evidence="4" id="KW-1185">Reference proteome</keyword>
<reference evidence="3 4" key="1">
    <citation type="submission" date="2017-11" db="EMBL/GenBank/DDBJ databases">
        <title>Draft genome sequence of Rhizobiales bacterium SY3-13.</title>
        <authorList>
            <person name="Sun C."/>
        </authorList>
    </citation>
    <scope>NUCLEOTIDE SEQUENCE [LARGE SCALE GENOMIC DNA]</scope>
    <source>
        <strain evidence="3 4">SY3-13</strain>
    </source>
</reference>
<dbReference type="AlphaFoldDB" id="A0A2M9FWW2"/>
<dbReference type="Pfam" id="PF04748">
    <property type="entry name" value="Polysacc_deac_2"/>
    <property type="match status" value="1"/>
</dbReference>
<dbReference type="OrthoDB" id="9784811at2"/>
<name>A0A2M9FWW2_9PROT</name>
<keyword evidence="2" id="KW-0812">Transmembrane</keyword>
<dbReference type="Gene3D" id="3.20.20.370">
    <property type="entry name" value="Glycoside hydrolase/deacetylase"/>
    <property type="match status" value="1"/>
</dbReference>
<keyword evidence="2" id="KW-1133">Transmembrane helix</keyword>
<dbReference type="InterPro" id="IPR011330">
    <property type="entry name" value="Glyco_hydro/deAcase_b/a-brl"/>
</dbReference>
<dbReference type="EMBL" id="PHIG01000052">
    <property type="protein sequence ID" value="PJK27958.1"/>
    <property type="molecule type" value="Genomic_DNA"/>
</dbReference>
<dbReference type="CDD" id="cd10936">
    <property type="entry name" value="CE4_DAC2"/>
    <property type="match status" value="1"/>
</dbReference>
<feature type="region of interest" description="Disordered" evidence="1">
    <location>
        <begin position="40"/>
        <end position="178"/>
    </location>
</feature>
<protein>
    <recommendedName>
        <fullName evidence="5">Divergent polysaccharide deacetylase family protein</fullName>
    </recommendedName>
</protein>
<dbReference type="Proteomes" id="UP000229498">
    <property type="component" value="Unassembled WGS sequence"/>
</dbReference>
<dbReference type="PANTHER" id="PTHR30105">
    <property type="entry name" value="UNCHARACTERIZED YIBQ-RELATED"/>
    <property type="match status" value="1"/>
</dbReference>
<gene>
    <name evidence="3" type="ORF">CVT23_19700</name>
</gene>
<dbReference type="PANTHER" id="PTHR30105:SF2">
    <property type="entry name" value="DIVERGENT POLYSACCHARIDE DEACETYLASE SUPERFAMILY"/>
    <property type="match status" value="1"/>
</dbReference>
<comment type="caution">
    <text evidence="3">The sequence shown here is derived from an EMBL/GenBank/DDBJ whole genome shotgun (WGS) entry which is preliminary data.</text>
</comment>
<feature type="compositionally biased region" description="Pro residues" evidence="1">
    <location>
        <begin position="115"/>
        <end position="142"/>
    </location>
</feature>
<dbReference type="SUPFAM" id="SSF88713">
    <property type="entry name" value="Glycoside hydrolase/deacetylase"/>
    <property type="match status" value="1"/>
</dbReference>
<proteinExistence type="predicted"/>
<accession>A0A2M9FWW2</accession>